<reference evidence="7" key="1">
    <citation type="submission" date="2021-10" db="EMBL/GenBank/DDBJ databases">
        <title>Anaerobic single-cell dispensing facilitates the cultivation of human gut bacteria.</title>
        <authorList>
            <person name="Afrizal A."/>
        </authorList>
    </citation>
    <scope>NUCLEOTIDE SEQUENCE</scope>
    <source>
        <strain evidence="7">CLA-AA-H215</strain>
    </source>
</reference>
<feature type="domain" description="Penicillin-binding protein dimerisation" evidence="6">
    <location>
        <begin position="82"/>
        <end position="246"/>
    </location>
</feature>
<dbReference type="GO" id="GO:0071555">
    <property type="term" value="P:cell wall organization"/>
    <property type="evidence" value="ECO:0007669"/>
    <property type="project" value="TreeGrafter"/>
</dbReference>
<comment type="similarity">
    <text evidence="2">Belongs to the transpeptidase family.</text>
</comment>
<organism evidence="7 8">
    <name type="scientific">Hominifimenecus microfluidus</name>
    <dbReference type="NCBI Taxonomy" id="2885348"/>
    <lineage>
        <taxon>Bacteria</taxon>
        <taxon>Bacillati</taxon>
        <taxon>Bacillota</taxon>
        <taxon>Clostridia</taxon>
        <taxon>Lachnospirales</taxon>
        <taxon>Lachnospiraceae</taxon>
        <taxon>Hominifimenecus</taxon>
    </lineage>
</organism>
<name>A0AAE3E975_9FIRM</name>
<dbReference type="GO" id="GO:0005886">
    <property type="term" value="C:plasma membrane"/>
    <property type="evidence" value="ECO:0007669"/>
    <property type="project" value="TreeGrafter"/>
</dbReference>
<dbReference type="InterPro" id="IPR036138">
    <property type="entry name" value="PBP_dimer_sf"/>
</dbReference>
<dbReference type="Pfam" id="PF00905">
    <property type="entry name" value="Transpeptidase"/>
    <property type="match status" value="1"/>
</dbReference>
<feature type="compositionally biased region" description="Polar residues" evidence="4">
    <location>
        <begin position="674"/>
        <end position="689"/>
    </location>
</feature>
<dbReference type="Gene3D" id="3.40.710.10">
    <property type="entry name" value="DD-peptidase/beta-lactamase superfamily"/>
    <property type="match status" value="1"/>
</dbReference>
<dbReference type="InterPro" id="IPR012338">
    <property type="entry name" value="Beta-lactam/transpept-like"/>
</dbReference>
<evidence type="ECO:0000259" key="6">
    <source>
        <dbReference type="Pfam" id="PF03717"/>
    </source>
</evidence>
<dbReference type="PANTHER" id="PTHR30627">
    <property type="entry name" value="PEPTIDOGLYCAN D,D-TRANSPEPTIDASE"/>
    <property type="match status" value="1"/>
</dbReference>
<evidence type="ECO:0000256" key="2">
    <source>
        <dbReference type="ARBA" id="ARBA00007171"/>
    </source>
</evidence>
<accession>A0AAE3E975</accession>
<gene>
    <name evidence="7" type="ORF">LKD81_04425</name>
</gene>
<dbReference type="Pfam" id="PF03717">
    <property type="entry name" value="PBP_dimer"/>
    <property type="match status" value="1"/>
</dbReference>
<keyword evidence="3" id="KW-0472">Membrane</keyword>
<evidence type="ECO:0000313" key="7">
    <source>
        <dbReference type="EMBL" id="MCC2230247.1"/>
    </source>
</evidence>
<proteinExistence type="inferred from homology"/>
<comment type="caution">
    <text evidence="7">The sequence shown here is derived from an EMBL/GenBank/DDBJ whole genome shotgun (WGS) entry which is preliminary data.</text>
</comment>
<feature type="compositionally biased region" description="Low complexity" evidence="4">
    <location>
        <begin position="631"/>
        <end position="649"/>
    </location>
</feature>
<dbReference type="RefSeq" id="WP_308452955.1">
    <property type="nucleotide sequence ID" value="NZ_JAJEQR010000009.1"/>
</dbReference>
<feature type="compositionally biased region" description="Basic residues" evidence="4">
    <location>
        <begin position="7"/>
        <end position="16"/>
    </location>
</feature>
<evidence type="ECO:0000256" key="1">
    <source>
        <dbReference type="ARBA" id="ARBA00004370"/>
    </source>
</evidence>
<evidence type="ECO:0000256" key="3">
    <source>
        <dbReference type="ARBA" id="ARBA00023136"/>
    </source>
</evidence>
<feature type="domain" description="Penicillin-binding protein transpeptidase" evidence="5">
    <location>
        <begin position="286"/>
        <end position="602"/>
    </location>
</feature>
<dbReference type="GO" id="GO:0008658">
    <property type="term" value="F:penicillin binding"/>
    <property type="evidence" value="ECO:0007669"/>
    <property type="project" value="InterPro"/>
</dbReference>
<dbReference type="Proteomes" id="UP001198182">
    <property type="component" value="Unassembled WGS sequence"/>
</dbReference>
<dbReference type="InterPro" id="IPR005311">
    <property type="entry name" value="PBP_dimer"/>
</dbReference>
<dbReference type="SUPFAM" id="SSF56519">
    <property type="entry name" value="Penicillin binding protein dimerisation domain"/>
    <property type="match status" value="1"/>
</dbReference>
<evidence type="ECO:0000256" key="4">
    <source>
        <dbReference type="SAM" id="MobiDB-lite"/>
    </source>
</evidence>
<comment type="subcellular location">
    <subcellularLocation>
        <location evidence="1">Membrane</location>
    </subcellularLocation>
</comment>
<dbReference type="EMBL" id="JAJEQR010000009">
    <property type="protein sequence ID" value="MCC2230247.1"/>
    <property type="molecule type" value="Genomic_DNA"/>
</dbReference>
<dbReference type="Gene3D" id="3.90.1310.10">
    <property type="entry name" value="Penicillin-binding protein 2a (Domain 2)"/>
    <property type="match status" value="1"/>
</dbReference>
<evidence type="ECO:0000259" key="5">
    <source>
        <dbReference type="Pfam" id="PF00905"/>
    </source>
</evidence>
<dbReference type="AlphaFoldDB" id="A0AAE3E975"/>
<dbReference type="PANTHER" id="PTHR30627:SF1">
    <property type="entry name" value="PEPTIDOGLYCAN D,D-TRANSPEPTIDASE FTSI"/>
    <property type="match status" value="1"/>
</dbReference>
<feature type="region of interest" description="Disordered" evidence="4">
    <location>
        <begin position="624"/>
        <end position="716"/>
    </location>
</feature>
<protein>
    <submittedName>
        <fullName evidence="7">Penicillin-binding protein 2</fullName>
    </submittedName>
</protein>
<dbReference type="InterPro" id="IPR050515">
    <property type="entry name" value="Beta-lactam/transpept"/>
</dbReference>
<feature type="region of interest" description="Disordered" evidence="4">
    <location>
        <begin position="1"/>
        <end position="24"/>
    </location>
</feature>
<evidence type="ECO:0000313" key="8">
    <source>
        <dbReference type="Proteomes" id="UP001198182"/>
    </source>
</evidence>
<sequence length="716" mass="78455">MKISQQTKKRGSKKSAKKNEKRDNRIFGRSMQGRLALTFGVVTVALFALSIVLIRINAGKGEQYSKTVLSQQDYSSTVVPFRRGMITDRNQTVLATSERVYNLILDPKVILTNDGVNKDATLEALVQCYHYDRAELEQILADKAESSYVRYQRQLSEEEHELFLNYQSEYNAEAAKTNDAKIVGVWFESEYKRVYPMNELACTLLGFSASDSSRGNWGIEEYYNDELTGVNGREYGYMDTDGSPDREVKQAIDGNTIVSTVDYTIQGYAEQFIQEFLKNHTADNVGVLVMDPNNGEILAMATDKSYDLNNPTDLSEYYTEDEQAAMTEQELSEARAQIWKNFAVQDAYEPGSTSKPVTVAAGLEENLIHPTDTYLCEGEKTFGSGSYETTVHCNDVHNTVNLQQALMYSCNVAMMDIGATLGNETFSKYLNLFGFGKQTNIDLPGESAGLLIDPANMGVTDLATNAFGQNYNVTMVQLASALCSIINGGSYYQPHVVKQILNADGEILKNVEPVLVRETVSQSTSDFIKEALFQTVENGTGQAAKIAGYSIGGKTGTAQKHPRSEGKYLVSFVGFAPAEAPQVLVYVIVDNPTVSEDESVSAGLAIKIEKMVMESIIPYMNIPYSSDTEPETTTIAEETSATEASTDSEGNMIPASASASFNEVVPSEGYLNDPTESGESRTVSGSENSPPEDGTLAESSSAEETMNPEDTLPAEE</sequence>
<dbReference type="SUPFAM" id="SSF56601">
    <property type="entry name" value="beta-lactamase/transpeptidase-like"/>
    <property type="match status" value="1"/>
</dbReference>
<dbReference type="InterPro" id="IPR001460">
    <property type="entry name" value="PCN-bd_Tpept"/>
</dbReference>
<keyword evidence="8" id="KW-1185">Reference proteome</keyword>